<accession>A0A5P9CR12</accession>
<protein>
    <submittedName>
        <fullName evidence="1">Putative metallo-hydrolase</fullName>
        <ecNumber evidence="1">3.-.-.-</ecNumber>
    </submittedName>
</protein>
<gene>
    <name evidence="1" type="ORF">FIV01_18615</name>
</gene>
<dbReference type="InterPro" id="IPR036866">
    <property type="entry name" value="RibonucZ/Hydroxyglut_hydro"/>
</dbReference>
<proteinExistence type="predicted"/>
<sequence>MDGVYRQLTEQMYESLSKLYELKDSTAVYLCHNYPNKESELVYKTTIGEEKHENVMMSEHTEQQDFVTLRESRDHQLSKPKLLSFALEYNLIAGKPHH</sequence>
<dbReference type="RefSeq" id="WP_152432409.1">
    <property type="nucleotide sequence ID" value="NZ_CBCSDK010000022.1"/>
</dbReference>
<dbReference type="GO" id="GO:0016787">
    <property type="term" value="F:hydrolase activity"/>
    <property type="evidence" value="ECO:0007669"/>
    <property type="project" value="UniProtKB-KW"/>
</dbReference>
<reference evidence="1 2" key="1">
    <citation type="submission" date="2019-10" db="EMBL/GenBank/DDBJ databases">
        <title>Complete genome sequence of Vibrio sp. strain THAF100, isolated from non-filtered water from the water column of tank 6 of a marine aquarium containing stony-coral fragments. Water maintained at 26 degree C.</title>
        <authorList>
            <person name="Ruckert C."/>
            <person name="Franco A."/>
            <person name="Kalinowski J."/>
            <person name="Glaeser S."/>
        </authorList>
    </citation>
    <scope>NUCLEOTIDE SEQUENCE [LARGE SCALE GENOMIC DNA]</scope>
    <source>
        <strain evidence="1 2">THAF100</strain>
        <plasmid evidence="2">pthaf100_a</plasmid>
    </source>
</reference>
<dbReference type="KEGG" id="vaq:FIV01_18615"/>
<name>A0A5P9CR12_9VIBR</name>
<evidence type="ECO:0000313" key="1">
    <source>
        <dbReference type="EMBL" id="QFT28411.1"/>
    </source>
</evidence>
<dbReference type="EMBL" id="CP045351">
    <property type="protein sequence ID" value="QFT28411.1"/>
    <property type="molecule type" value="Genomic_DNA"/>
</dbReference>
<geneLocation type="plasmid" evidence="2">
    <name>pthaf100_a</name>
</geneLocation>
<keyword evidence="1" id="KW-0614">Plasmid</keyword>
<keyword evidence="2" id="KW-1185">Reference proteome</keyword>
<dbReference type="AlphaFoldDB" id="A0A5P9CR12"/>
<evidence type="ECO:0000313" key="2">
    <source>
        <dbReference type="Proteomes" id="UP000326936"/>
    </source>
</evidence>
<dbReference type="OrthoDB" id="9784009at2"/>
<dbReference type="Proteomes" id="UP000326936">
    <property type="component" value="Plasmid pTHAF100_a"/>
</dbReference>
<keyword evidence="1" id="KW-0378">Hydrolase</keyword>
<dbReference type="EC" id="3.-.-.-" evidence="1"/>
<organism evidence="1 2">
    <name type="scientific">Vibrio aquimaris</name>
    <dbReference type="NCBI Taxonomy" id="2587862"/>
    <lineage>
        <taxon>Bacteria</taxon>
        <taxon>Pseudomonadati</taxon>
        <taxon>Pseudomonadota</taxon>
        <taxon>Gammaproteobacteria</taxon>
        <taxon>Vibrionales</taxon>
        <taxon>Vibrionaceae</taxon>
        <taxon>Vibrio</taxon>
    </lineage>
</organism>
<dbReference type="Gene3D" id="3.60.15.10">
    <property type="entry name" value="Ribonuclease Z/Hydroxyacylglutathione hydrolase-like"/>
    <property type="match status" value="1"/>
</dbReference>
<dbReference type="SUPFAM" id="SSF56281">
    <property type="entry name" value="Metallo-hydrolase/oxidoreductase"/>
    <property type="match status" value="1"/>
</dbReference>